<evidence type="ECO:0000313" key="1">
    <source>
        <dbReference type="EMBL" id="CAD7441350.1"/>
    </source>
</evidence>
<dbReference type="AlphaFoldDB" id="A0A7R9HZ19"/>
<dbReference type="EMBL" id="OD565288">
    <property type="protein sequence ID" value="CAD7441350.1"/>
    <property type="molecule type" value="Genomic_DNA"/>
</dbReference>
<sequence length="65" mass="7324">MMFPARCHSPMKTAIRDRRGRKAIENLLVRSQSHDEYLFRRNSTGPGSGAIRRSVILRGKIGRGG</sequence>
<protein>
    <submittedName>
        <fullName evidence="1">Uncharacterized protein</fullName>
    </submittedName>
</protein>
<accession>A0A7R9HZ19</accession>
<organism evidence="1">
    <name type="scientific">Timema bartmani</name>
    <dbReference type="NCBI Taxonomy" id="61472"/>
    <lineage>
        <taxon>Eukaryota</taxon>
        <taxon>Metazoa</taxon>
        <taxon>Ecdysozoa</taxon>
        <taxon>Arthropoda</taxon>
        <taxon>Hexapoda</taxon>
        <taxon>Insecta</taxon>
        <taxon>Pterygota</taxon>
        <taxon>Neoptera</taxon>
        <taxon>Polyneoptera</taxon>
        <taxon>Phasmatodea</taxon>
        <taxon>Timematodea</taxon>
        <taxon>Timematoidea</taxon>
        <taxon>Timematidae</taxon>
        <taxon>Timema</taxon>
    </lineage>
</organism>
<name>A0A7R9HZ19_9NEOP</name>
<gene>
    <name evidence="1" type="ORF">TBIB3V08_LOCUS3819</name>
</gene>
<reference evidence="1" key="1">
    <citation type="submission" date="2020-11" db="EMBL/GenBank/DDBJ databases">
        <authorList>
            <person name="Tran Van P."/>
        </authorList>
    </citation>
    <scope>NUCLEOTIDE SEQUENCE</scope>
</reference>
<proteinExistence type="predicted"/>